<proteinExistence type="predicted"/>
<protein>
    <submittedName>
        <fullName evidence="1">Uncharacterized protein</fullName>
    </submittedName>
</protein>
<gene>
    <name evidence="1" type="ORF">Cvel_199</name>
</gene>
<dbReference type="VEuPathDB" id="CryptoDB:Cvel_199"/>
<name>A0A0G4F9F7_9ALVE</name>
<evidence type="ECO:0000313" key="1">
    <source>
        <dbReference type="EMBL" id="CEM09521.1"/>
    </source>
</evidence>
<organism evidence="1">
    <name type="scientific">Chromera velia CCMP2878</name>
    <dbReference type="NCBI Taxonomy" id="1169474"/>
    <lineage>
        <taxon>Eukaryota</taxon>
        <taxon>Sar</taxon>
        <taxon>Alveolata</taxon>
        <taxon>Colpodellida</taxon>
        <taxon>Chromeraceae</taxon>
        <taxon>Chromera</taxon>
    </lineage>
</organism>
<reference evidence="1" key="1">
    <citation type="submission" date="2014-11" db="EMBL/GenBank/DDBJ databases">
        <authorList>
            <person name="Otto D Thomas"/>
            <person name="Naeem Raeece"/>
        </authorList>
    </citation>
    <scope>NUCLEOTIDE SEQUENCE</scope>
</reference>
<sequence length="71" mass="7744">MRLLGGNDVKSFLKDIHNSSQVRSFRWIPEREVLKRAGSAGPLFNATPGNDGGQRVAFVLGEAYQQLASSP</sequence>
<dbReference type="AlphaFoldDB" id="A0A0G4F9F7"/>
<accession>A0A0G4F9F7</accession>
<dbReference type="EMBL" id="CDMZ01000221">
    <property type="protein sequence ID" value="CEM09521.1"/>
    <property type="molecule type" value="Genomic_DNA"/>
</dbReference>